<feature type="transmembrane region" description="Helical" evidence="1">
    <location>
        <begin position="69"/>
        <end position="89"/>
    </location>
</feature>
<dbReference type="AlphaFoldDB" id="A0A4V6CUA5"/>
<feature type="transmembrane region" description="Helical" evidence="1">
    <location>
        <begin position="109"/>
        <end position="128"/>
    </location>
</feature>
<dbReference type="InterPro" id="IPR029468">
    <property type="entry name" value="O-ag_pol_Wzy"/>
</dbReference>
<dbReference type="EMBL" id="SZYH01000001">
    <property type="protein sequence ID" value="TKV67635.1"/>
    <property type="molecule type" value="Genomic_DNA"/>
</dbReference>
<feature type="transmembrane region" description="Helical" evidence="1">
    <location>
        <begin position="361"/>
        <end position="381"/>
    </location>
</feature>
<feature type="transmembrane region" description="Helical" evidence="1">
    <location>
        <begin position="393"/>
        <end position="415"/>
    </location>
</feature>
<organism evidence="2 3">
    <name type="scientific">Marinobacter panjinensis</name>
    <dbReference type="NCBI Taxonomy" id="2576384"/>
    <lineage>
        <taxon>Bacteria</taxon>
        <taxon>Pseudomonadati</taxon>
        <taxon>Pseudomonadota</taxon>
        <taxon>Gammaproteobacteria</taxon>
        <taxon>Pseudomonadales</taxon>
        <taxon>Marinobacteraceae</taxon>
        <taxon>Marinobacter</taxon>
    </lineage>
</organism>
<feature type="transmembrane region" description="Helical" evidence="1">
    <location>
        <begin position="149"/>
        <end position="171"/>
    </location>
</feature>
<feature type="transmembrane region" description="Helical" evidence="1">
    <location>
        <begin position="39"/>
        <end position="57"/>
    </location>
</feature>
<keyword evidence="1" id="KW-0812">Transmembrane</keyword>
<reference evidence="2 3" key="1">
    <citation type="submission" date="2019-05" db="EMBL/GenBank/DDBJ databases">
        <title>Marinobacter panjinensis sp. nov., a moderately halophilic bacterium isolated from sea tidal flat environment.</title>
        <authorList>
            <person name="Yang W."/>
            <person name="An M."/>
            <person name="He W."/>
            <person name="Luo X."/>
            <person name="Zhu L."/>
            <person name="Chen G."/>
            <person name="Zhang Y."/>
            <person name="Wang Y."/>
        </authorList>
    </citation>
    <scope>NUCLEOTIDE SEQUENCE [LARGE SCALE GENOMIC DNA]</scope>
    <source>
        <strain evidence="2 3">PJ-16</strain>
    </source>
</reference>
<dbReference type="Pfam" id="PF14296">
    <property type="entry name" value="O-ag_pol_Wzy"/>
    <property type="match status" value="1"/>
</dbReference>
<keyword evidence="1" id="KW-1133">Transmembrane helix</keyword>
<dbReference type="Proteomes" id="UP000308488">
    <property type="component" value="Unassembled WGS sequence"/>
</dbReference>
<protein>
    <submittedName>
        <fullName evidence="2">O-antigen polysaccharide polymerase Wzy</fullName>
    </submittedName>
</protein>
<keyword evidence="3" id="KW-1185">Reference proteome</keyword>
<feature type="transmembrane region" description="Helical" evidence="1">
    <location>
        <begin position="12"/>
        <end position="33"/>
    </location>
</feature>
<feature type="transmembrane region" description="Helical" evidence="1">
    <location>
        <begin position="218"/>
        <end position="248"/>
    </location>
</feature>
<name>A0A4V6CUA5_9GAMM</name>
<accession>A0A4V6CUA5</accession>
<keyword evidence="1" id="KW-0472">Membrane</keyword>
<evidence type="ECO:0000313" key="3">
    <source>
        <dbReference type="Proteomes" id="UP000308488"/>
    </source>
</evidence>
<proteinExistence type="predicted"/>
<sequence length="449" mass="52222">MVNLKVFKRIVFFLVSLFVFMVSVFYANISYAFTGEDSLDLALFLFFFGVLSLIIRASSFDKRPLSPVIFFLLSVFIFIVARPFIYPFFEFEMVEAGHSGSLSDHVYALYVFLAYFSLMSMFFVLLSSPSFYSLHHILLVDRSCSFHNIWISSLCLGLSLLFFGYFLFVSIRSYDIISNGNYLEIAGSSSILGHIKYFFYGKWFSILYIFSSRHKKRFFWASLILFVASFGFLFVGLRGYFVAYFFLFLYFYNVWYSLSLKSLLVLAISLVFLSSKVIEYRLGYDLYDSLSDVVIRTFHQQGATFEVLYGVVQFPDKVSACVEQYGYLSQDTDFGRCVDRSRGVLWEYGGFATSFFAELHYFNYFIALFLTFVFVYFVKVIDFISYYYSEYGFNLGSVISGFLLFSVIPNLVYFARSDAIDFILKFSFSLLVSFLFFILFRILKEASAD</sequence>
<gene>
    <name evidence="2" type="ORF">FDP08_05815</name>
</gene>
<comment type="caution">
    <text evidence="2">The sequence shown here is derived from an EMBL/GenBank/DDBJ whole genome shotgun (WGS) entry which is preliminary data.</text>
</comment>
<feature type="transmembrane region" description="Helical" evidence="1">
    <location>
        <begin position="191"/>
        <end position="211"/>
    </location>
</feature>
<feature type="transmembrane region" description="Helical" evidence="1">
    <location>
        <begin position="254"/>
        <end position="273"/>
    </location>
</feature>
<evidence type="ECO:0000313" key="2">
    <source>
        <dbReference type="EMBL" id="TKV67635.1"/>
    </source>
</evidence>
<evidence type="ECO:0000256" key="1">
    <source>
        <dbReference type="SAM" id="Phobius"/>
    </source>
</evidence>
<feature type="transmembrane region" description="Helical" evidence="1">
    <location>
        <begin position="422"/>
        <end position="443"/>
    </location>
</feature>
<dbReference type="RefSeq" id="WP_137435049.1">
    <property type="nucleotide sequence ID" value="NZ_SZYH01000001.1"/>
</dbReference>